<dbReference type="EMBL" id="VENP01000010">
    <property type="protein sequence ID" value="TNU76163.1"/>
    <property type="molecule type" value="Genomic_DNA"/>
</dbReference>
<dbReference type="Gene3D" id="1.10.1220.10">
    <property type="entry name" value="Met repressor-like"/>
    <property type="match status" value="1"/>
</dbReference>
<organism evidence="2 3">
    <name type="scientific">Miniimonas arenae</name>
    <dbReference type="NCBI Taxonomy" id="676201"/>
    <lineage>
        <taxon>Bacteria</taxon>
        <taxon>Bacillati</taxon>
        <taxon>Actinomycetota</taxon>
        <taxon>Actinomycetes</taxon>
        <taxon>Micrococcales</taxon>
        <taxon>Beutenbergiaceae</taxon>
        <taxon>Miniimonas</taxon>
    </lineage>
</organism>
<accession>A0A5C5BDD2</accession>
<dbReference type="InterPro" id="IPR002145">
    <property type="entry name" value="CopG"/>
</dbReference>
<dbReference type="RefSeq" id="WP_108717888.1">
    <property type="nucleotide sequence ID" value="NZ_VENP01000010.1"/>
</dbReference>
<gene>
    <name evidence="2" type="ORF">FH969_04295</name>
</gene>
<evidence type="ECO:0000313" key="2">
    <source>
        <dbReference type="EMBL" id="TNU76163.1"/>
    </source>
</evidence>
<dbReference type="AlphaFoldDB" id="A0A5C5BDD2"/>
<dbReference type="InterPro" id="IPR013321">
    <property type="entry name" value="Arc_rbn_hlx_hlx"/>
</dbReference>
<sequence length="85" mass="9343">MQRTNIFLEERQTDSLDAMARLEGVSRAEVIRRIIDRAIDGEGNAEARRRAAIDLSFGAAARIAVERGADDARAAQLASMWGRDA</sequence>
<proteinExistence type="predicted"/>
<dbReference type="GO" id="GO:0006355">
    <property type="term" value="P:regulation of DNA-templated transcription"/>
    <property type="evidence" value="ECO:0007669"/>
    <property type="project" value="InterPro"/>
</dbReference>
<dbReference type="OrthoDB" id="4735215at2"/>
<name>A0A5C5BDD2_9MICO</name>
<evidence type="ECO:0000259" key="1">
    <source>
        <dbReference type="Pfam" id="PF01402"/>
    </source>
</evidence>
<dbReference type="Proteomes" id="UP000313849">
    <property type="component" value="Unassembled WGS sequence"/>
</dbReference>
<comment type="caution">
    <text evidence="2">The sequence shown here is derived from an EMBL/GenBank/DDBJ whole genome shotgun (WGS) entry which is preliminary data.</text>
</comment>
<keyword evidence="3" id="KW-1185">Reference proteome</keyword>
<dbReference type="Pfam" id="PF01402">
    <property type="entry name" value="RHH_1"/>
    <property type="match status" value="1"/>
</dbReference>
<feature type="domain" description="Ribbon-helix-helix protein CopG" evidence="1">
    <location>
        <begin position="3"/>
        <end position="39"/>
    </location>
</feature>
<protein>
    <submittedName>
        <fullName evidence="2">Ribbon-helix-helix protein, CopG family</fullName>
    </submittedName>
</protein>
<evidence type="ECO:0000313" key="3">
    <source>
        <dbReference type="Proteomes" id="UP000313849"/>
    </source>
</evidence>
<reference evidence="2 3" key="1">
    <citation type="submission" date="2019-06" db="EMBL/GenBank/DDBJ databases">
        <title>Draft genome sequence of Miniimonas arenae KCTC 19750T isolated from sea sand.</title>
        <authorList>
            <person name="Park S.-J."/>
        </authorList>
    </citation>
    <scope>NUCLEOTIDE SEQUENCE [LARGE SCALE GENOMIC DNA]</scope>
    <source>
        <strain evidence="2 3">KCTC 19750</strain>
    </source>
</reference>